<dbReference type="InterPro" id="IPR018524">
    <property type="entry name" value="DNA/RNA_endonuclease_AS"/>
</dbReference>
<dbReference type="SMART" id="SM00477">
    <property type="entry name" value="NUC"/>
    <property type="match status" value="1"/>
</dbReference>
<dbReference type="GeneID" id="136801638"/>
<dbReference type="PANTHER" id="PTHR10151">
    <property type="entry name" value="ECTONUCLEOTIDE PYROPHOSPHATASE/PHOSPHODIESTERASE"/>
    <property type="match status" value="1"/>
</dbReference>
<organism evidence="12 13">
    <name type="scientific">Clytia hemisphaerica</name>
    <dbReference type="NCBI Taxonomy" id="252671"/>
    <lineage>
        <taxon>Eukaryota</taxon>
        <taxon>Metazoa</taxon>
        <taxon>Cnidaria</taxon>
        <taxon>Hydrozoa</taxon>
        <taxon>Hydroidolina</taxon>
        <taxon>Leptothecata</taxon>
        <taxon>Obeliida</taxon>
        <taxon>Clytiidae</taxon>
        <taxon>Clytia</taxon>
    </lineage>
</organism>
<keyword evidence="6" id="KW-0378">Hydrolase</keyword>
<keyword evidence="9" id="KW-1133">Transmembrane helix</keyword>
<dbReference type="Gene3D" id="3.40.570.10">
    <property type="entry name" value="Extracellular Endonuclease, subunit A"/>
    <property type="match status" value="1"/>
</dbReference>
<dbReference type="SUPFAM" id="SSF54060">
    <property type="entry name" value="His-Me finger endonucleases"/>
    <property type="match status" value="1"/>
</dbReference>
<evidence type="ECO:0000256" key="6">
    <source>
        <dbReference type="ARBA" id="ARBA00022801"/>
    </source>
</evidence>
<evidence type="ECO:0000256" key="4">
    <source>
        <dbReference type="ARBA" id="ARBA00022723"/>
    </source>
</evidence>
<evidence type="ECO:0000313" key="13">
    <source>
        <dbReference type="Proteomes" id="UP000594262"/>
    </source>
</evidence>
<dbReference type="InterPro" id="IPR044929">
    <property type="entry name" value="DNA/RNA_non-sp_Endonuclease_sf"/>
</dbReference>
<feature type="transmembrane region" description="Helical" evidence="9">
    <location>
        <begin position="35"/>
        <end position="57"/>
    </location>
</feature>
<dbReference type="Gene3D" id="3.30.1360.180">
    <property type="match status" value="1"/>
</dbReference>
<dbReference type="PANTHER" id="PTHR10151:SF114">
    <property type="entry name" value="ECTONUCLEOTIDE PYROPHOSPHATASE_PHOSPHODIESTERASE C27A7.3"/>
    <property type="match status" value="1"/>
</dbReference>
<name>A0A7M5UNL2_9CNID</name>
<dbReference type="InterPro" id="IPR001604">
    <property type="entry name" value="Endo_G_ENPP1-like_dom"/>
</dbReference>
<dbReference type="Pfam" id="PF01663">
    <property type="entry name" value="Phosphodiest"/>
    <property type="match status" value="1"/>
</dbReference>
<dbReference type="CDD" id="cd00091">
    <property type="entry name" value="NUC"/>
    <property type="match status" value="1"/>
</dbReference>
<evidence type="ECO:0000256" key="1">
    <source>
        <dbReference type="ARBA" id="ARBA00001946"/>
    </source>
</evidence>
<reference evidence="12" key="1">
    <citation type="submission" date="2021-01" db="UniProtKB">
        <authorList>
            <consortium name="EnsemblMetazoa"/>
        </authorList>
    </citation>
    <scope>IDENTIFICATION</scope>
</reference>
<dbReference type="EnsemblMetazoa" id="CLYHEMT001721.1">
    <property type="protein sequence ID" value="CLYHEMP001721.1"/>
    <property type="gene ID" value="CLYHEMG001721"/>
</dbReference>
<dbReference type="InterPro" id="IPR002591">
    <property type="entry name" value="Phosphodiest/P_Trfase"/>
</dbReference>
<proteinExistence type="inferred from homology"/>
<evidence type="ECO:0000256" key="5">
    <source>
        <dbReference type="ARBA" id="ARBA00022759"/>
    </source>
</evidence>
<keyword evidence="4" id="KW-0479">Metal-binding</keyword>
<evidence type="ECO:0000256" key="9">
    <source>
        <dbReference type="SAM" id="Phobius"/>
    </source>
</evidence>
<dbReference type="Pfam" id="PF01223">
    <property type="entry name" value="Endonuclease_NS"/>
    <property type="match status" value="1"/>
</dbReference>
<dbReference type="RefSeq" id="XP_066914379.1">
    <property type="nucleotide sequence ID" value="XM_067058278.1"/>
</dbReference>
<dbReference type="GO" id="GO:0004519">
    <property type="term" value="F:endonuclease activity"/>
    <property type="evidence" value="ECO:0007669"/>
    <property type="project" value="UniProtKB-KW"/>
</dbReference>
<dbReference type="InterPro" id="IPR017850">
    <property type="entry name" value="Alkaline_phosphatase_core_sf"/>
</dbReference>
<keyword evidence="3" id="KW-0540">Nuclease</keyword>
<dbReference type="GO" id="GO:0016787">
    <property type="term" value="F:hydrolase activity"/>
    <property type="evidence" value="ECO:0007669"/>
    <property type="project" value="UniProtKB-KW"/>
</dbReference>
<evidence type="ECO:0000256" key="7">
    <source>
        <dbReference type="ARBA" id="ARBA00022842"/>
    </source>
</evidence>
<dbReference type="InterPro" id="IPR044925">
    <property type="entry name" value="His-Me_finger_sf"/>
</dbReference>
<dbReference type="SMART" id="SM00892">
    <property type="entry name" value="Endonuclease_NS"/>
    <property type="match status" value="1"/>
</dbReference>
<comment type="cofactor">
    <cofactor evidence="1">
        <name>Mg(2+)</name>
        <dbReference type="ChEBI" id="CHEBI:18420"/>
    </cofactor>
</comment>
<comment type="similarity">
    <text evidence="2">Belongs to the DNA/RNA non-specific endonuclease family.</text>
</comment>
<dbReference type="CDD" id="cd16018">
    <property type="entry name" value="Enpp"/>
    <property type="match status" value="1"/>
</dbReference>
<feature type="domain" description="ENPP1-3/EXOG-like endonuclease/phosphodiesterase" evidence="10">
    <location>
        <begin position="552"/>
        <end position="778"/>
    </location>
</feature>
<sequence length="792" mass="90699">METDVKAKYQLQHNDSTISLQMKSKEQGFIRYRKLAIVIITLVILIAVVTTTTIVLLKNNTGEAAKLKENIDHSGRKITLLVSLDGFRAEYLTRGITPNLDKLASNGVRANFLRPAFPPKTFTNHYTIATGLYPESNGMVANNFYDPDLKDNFKIGPKAGESKWWLGEPIWVTANKSGLNTASFYWVGSEAEIKGIRPTFWKKFDASVPWSARVNQVIDWMKLPVNESRPEFITLYFEEPDKKGHKYGPHSPQVTKMIKKADQTIGDLMSKMHENSLDNQVNVIVVSDHGMAEVDCRNNVTLVDKTNTSLFYYQGLGSFSMLNSKDENDTSTIYNDLRCSSKNLNIYSKINDYMPKRFHFTNSRRIGDVTIVPNAHWSVILKDNGRCYPDRGSHGFDNLDEDMKAIFVASGPSFKENYQFDHLFNIEIYNLLTDLLKISGASNNGTQGSLRHLLHKDFLASLIEAKGELKDVKANEVYDVPQRRFPEDYEKALEKCDDCKCPYCNRNVSAKLDHYRKNLNLTKVEITESHQVNSPLGLPKTFNKTSDLLLTQRHYITGYNTKLHIPMWVAYRLTEKQLLTNVKRSNCFRKDIRLTDNETSSCDMYYKSGMDRGHMAPSGDFNFDVESEQDTNVLSNIAPQYGRFNRFYGAWYYLENATRSWALKYKQIYVYSGSIFDMNKDGIKDEEDAPKIWAKNVTGSVAIPTHYYKMVVRCHDNGQSIVSCDDLKILTYILPHNQNAMCETKLHSMSKYIDSHISTVRDLELLTGLKFFSELSEQKQARIKTTIDLQPW</sequence>
<feature type="domain" description="DNA/RNA non-specific endonuclease/pyrophosphatase/phosphodiesterase" evidence="11">
    <location>
        <begin position="551"/>
        <end position="778"/>
    </location>
</feature>
<keyword evidence="9" id="KW-0472">Membrane</keyword>
<dbReference type="Proteomes" id="UP000594262">
    <property type="component" value="Unplaced"/>
</dbReference>
<dbReference type="GO" id="GO:0046872">
    <property type="term" value="F:metal ion binding"/>
    <property type="evidence" value="ECO:0007669"/>
    <property type="project" value="UniProtKB-KW"/>
</dbReference>
<evidence type="ECO:0000256" key="2">
    <source>
        <dbReference type="ARBA" id="ARBA00010052"/>
    </source>
</evidence>
<keyword evidence="13" id="KW-1185">Reference proteome</keyword>
<dbReference type="OrthoDB" id="415411at2759"/>
<evidence type="ECO:0000256" key="3">
    <source>
        <dbReference type="ARBA" id="ARBA00022722"/>
    </source>
</evidence>
<keyword evidence="8" id="KW-0325">Glycoprotein</keyword>
<evidence type="ECO:0000259" key="10">
    <source>
        <dbReference type="SMART" id="SM00477"/>
    </source>
</evidence>
<keyword evidence="5" id="KW-0255">Endonuclease</keyword>
<keyword evidence="7" id="KW-0460">Magnesium</keyword>
<dbReference type="AlphaFoldDB" id="A0A7M5UNL2"/>
<keyword evidence="9" id="KW-0812">Transmembrane</keyword>
<evidence type="ECO:0000256" key="8">
    <source>
        <dbReference type="ARBA" id="ARBA00023180"/>
    </source>
</evidence>
<accession>A0A7M5UNL2</accession>
<dbReference type="PROSITE" id="PS01070">
    <property type="entry name" value="NUCLEASE_NON_SPEC"/>
    <property type="match status" value="1"/>
</dbReference>
<protein>
    <submittedName>
        <fullName evidence="12">Uncharacterized protein</fullName>
    </submittedName>
</protein>
<dbReference type="Gene3D" id="3.40.720.10">
    <property type="entry name" value="Alkaline Phosphatase, subunit A"/>
    <property type="match status" value="1"/>
</dbReference>
<evidence type="ECO:0000259" key="11">
    <source>
        <dbReference type="SMART" id="SM00892"/>
    </source>
</evidence>
<dbReference type="GO" id="GO:0003676">
    <property type="term" value="F:nucleic acid binding"/>
    <property type="evidence" value="ECO:0007669"/>
    <property type="project" value="InterPro"/>
</dbReference>
<dbReference type="SUPFAM" id="SSF53649">
    <property type="entry name" value="Alkaline phosphatase-like"/>
    <property type="match status" value="1"/>
</dbReference>
<dbReference type="InterPro" id="IPR020821">
    <property type="entry name" value="ENPP1-3/EXOG-like_nuc-like"/>
</dbReference>
<evidence type="ECO:0000313" key="12">
    <source>
        <dbReference type="EnsemblMetazoa" id="CLYHEMP001721.1"/>
    </source>
</evidence>